<feature type="transmembrane region" description="Helical" evidence="9">
    <location>
        <begin position="74"/>
        <end position="104"/>
    </location>
</feature>
<sequence length="461" mass="48803">MDEEKKTPHVSLGEALLIVVILLACLGGCIIYGQMPPHVPIVLVFGLLSFWGRWKGFSWDDIHGGIVNGITPGIVPLIIFLLIGVLVSSLIAAGTVPTIVVYGYQIISPNHMLISAFLISALVGVTVGSSFTTISTIGIVLMTIGTLMGANPIYVAGAVVSGAFWANNLSPLADTANLCAALGKLELTDHLKNLLRTCIPTTVITLAIYMMLDGGGKALESNAFDLMVTSLSGSFLISPIALIPVAVILICSWRKLPAIATLLLGVLTSLIIFVVFAPGQGHLQMIPKIVMSGYVSNVGIETVDKLMSRGGLMSMMGSASMIILALGMGGLLVKLEIISTIVKNLEKFVTSLPKLVLSTAIGSIMVNVLIGEQYLSMVLPGETFKPLYKKMEIDSSVMTRTLADAGSAFNSLIPWGVSGTFIVGTLGLQGADYVLYSFYPMILPIMTIIVSIIESKKSKKA</sequence>
<proteinExistence type="inferred from homology"/>
<evidence type="ECO:0000256" key="4">
    <source>
        <dbReference type="ARBA" id="ARBA00022475"/>
    </source>
</evidence>
<dbReference type="GO" id="GO:0015297">
    <property type="term" value="F:antiporter activity"/>
    <property type="evidence" value="ECO:0007669"/>
    <property type="project" value="UniProtKB-KW"/>
</dbReference>
<feature type="transmembrane region" description="Helical" evidence="9">
    <location>
        <begin position="194"/>
        <end position="212"/>
    </location>
</feature>
<evidence type="ECO:0000256" key="1">
    <source>
        <dbReference type="ARBA" id="ARBA00004651"/>
    </source>
</evidence>
<evidence type="ECO:0000256" key="2">
    <source>
        <dbReference type="ARBA" id="ARBA00022448"/>
    </source>
</evidence>
<name>F2BX26_9FIRM</name>
<evidence type="ECO:0000256" key="9">
    <source>
        <dbReference type="SAM" id="Phobius"/>
    </source>
</evidence>
<keyword evidence="7 9" id="KW-0472">Membrane</keyword>
<feature type="transmembrane region" description="Helical" evidence="9">
    <location>
        <begin position="433"/>
        <end position="453"/>
    </location>
</feature>
<feature type="domain" description="Na+/H+ antiporter NhaC-like C-terminal" evidence="10">
    <location>
        <begin position="168"/>
        <end position="450"/>
    </location>
</feature>
<evidence type="ECO:0000259" key="10">
    <source>
        <dbReference type="Pfam" id="PF03553"/>
    </source>
</evidence>
<evidence type="ECO:0000313" key="12">
    <source>
        <dbReference type="Proteomes" id="UP000003503"/>
    </source>
</evidence>
<dbReference type="eggNOG" id="COG1757">
    <property type="taxonomic scope" value="Bacteria"/>
</dbReference>
<gene>
    <name evidence="11" type="primary">nhaC2</name>
    <name evidence="11" type="ORF">HMPREF9083_0744</name>
</gene>
<keyword evidence="5 9" id="KW-0812">Transmembrane</keyword>
<comment type="similarity">
    <text evidence="8">Belongs to the NhaC Na(+)/H(+) (TC 2.A.35) antiporter family.</text>
</comment>
<comment type="subcellular location">
    <subcellularLocation>
        <location evidence="1">Cell membrane</location>
        <topology evidence="1">Multi-pass membrane protein</topology>
    </subcellularLocation>
</comment>
<feature type="transmembrane region" description="Helical" evidence="9">
    <location>
        <begin position="12"/>
        <end position="32"/>
    </location>
</feature>
<dbReference type="RefSeq" id="WP_007556050.1">
    <property type="nucleotide sequence ID" value="NZ_GL878519.1"/>
</dbReference>
<feature type="transmembrane region" description="Helical" evidence="9">
    <location>
        <begin position="258"/>
        <end position="277"/>
    </location>
</feature>
<comment type="caution">
    <text evidence="11">The sequence shown here is derived from an EMBL/GenBank/DDBJ whole genome shotgun (WGS) entry which is preliminary data.</text>
</comment>
<dbReference type="EMBL" id="AFBB01000013">
    <property type="protein sequence ID" value="EGF14002.1"/>
    <property type="molecule type" value="Genomic_DNA"/>
</dbReference>
<reference evidence="11 12" key="1">
    <citation type="submission" date="2011-02" db="EMBL/GenBank/DDBJ databases">
        <authorList>
            <person name="Muzny D."/>
            <person name="Qin X."/>
            <person name="Deng J."/>
            <person name="Jiang H."/>
            <person name="Liu Y."/>
            <person name="Qu J."/>
            <person name="Song X.-Z."/>
            <person name="Zhang L."/>
            <person name="Thornton R."/>
            <person name="Coyle M."/>
            <person name="Francisco L."/>
            <person name="Jackson L."/>
            <person name="Javaid M."/>
            <person name="Korchina V."/>
            <person name="Kovar C."/>
            <person name="Mata R."/>
            <person name="Mathew T."/>
            <person name="Ngo R."/>
            <person name="Nguyen L."/>
            <person name="Nguyen N."/>
            <person name="Okwuonu G."/>
            <person name="Ongeri F."/>
            <person name="Pham C."/>
            <person name="Simmons D."/>
            <person name="Wilczek-Boney K."/>
            <person name="Hale W."/>
            <person name="Jakkamsetti A."/>
            <person name="Pham P."/>
            <person name="Ruth R."/>
            <person name="San Lucas F."/>
            <person name="Warren J."/>
            <person name="Zhang J."/>
            <person name="Zhao Z."/>
            <person name="Zhou C."/>
            <person name="Zhu D."/>
            <person name="Lee S."/>
            <person name="Bess C."/>
            <person name="Blankenburg K."/>
            <person name="Forbes L."/>
            <person name="Fu Q."/>
            <person name="Gubbala S."/>
            <person name="Hirani K."/>
            <person name="Jayaseelan J.C."/>
            <person name="Lara F."/>
            <person name="Munidasa M."/>
            <person name="Palculict T."/>
            <person name="Patil S."/>
            <person name="Pu L.-L."/>
            <person name="Saada N."/>
            <person name="Tang L."/>
            <person name="Weissenberger G."/>
            <person name="Zhu Y."/>
            <person name="Hemphill L."/>
            <person name="Shang Y."/>
            <person name="Youmans B."/>
            <person name="Ayvaz T."/>
            <person name="Ross M."/>
            <person name="Santibanez J."/>
            <person name="Aqrawi P."/>
            <person name="Gross S."/>
            <person name="Joshi V."/>
            <person name="Fowler G."/>
            <person name="Nazareth L."/>
            <person name="Reid J."/>
            <person name="Worley K."/>
            <person name="Petrosino J."/>
            <person name="Highlander S."/>
            <person name="Gibbs R."/>
        </authorList>
    </citation>
    <scope>NUCLEOTIDE SEQUENCE [LARGE SCALE GENOMIC DNA]</scope>
    <source>
        <strain evidence="11 12">DSM 19965</strain>
    </source>
</reference>
<dbReference type="PANTHER" id="PTHR33451:SF6">
    <property type="entry name" value="NA(+)_H(+) ANTIPORTER NHAC"/>
    <property type="match status" value="1"/>
</dbReference>
<feature type="transmembrane region" description="Helical" evidence="9">
    <location>
        <begin position="116"/>
        <end position="141"/>
    </location>
</feature>
<evidence type="ECO:0000256" key="3">
    <source>
        <dbReference type="ARBA" id="ARBA00022449"/>
    </source>
</evidence>
<keyword evidence="4" id="KW-1003">Cell membrane</keyword>
<feature type="transmembrane region" description="Helical" evidence="9">
    <location>
        <begin position="312"/>
        <end position="335"/>
    </location>
</feature>
<evidence type="ECO:0000256" key="8">
    <source>
        <dbReference type="ARBA" id="ARBA00038435"/>
    </source>
</evidence>
<keyword evidence="3" id="KW-0050">Antiport</keyword>
<keyword evidence="2" id="KW-0813">Transport</keyword>
<keyword evidence="6 9" id="KW-1133">Transmembrane helix</keyword>
<evidence type="ECO:0000256" key="6">
    <source>
        <dbReference type="ARBA" id="ARBA00022989"/>
    </source>
</evidence>
<feature type="transmembrane region" description="Helical" evidence="9">
    <location>
        <begin position="39"/>
        <end position="54"/>
    </location>
</feature>
<dbReference type="HOGENOM" id="CLU_033405_1_0_9"/>
<dbReference type="InterPro" id="IPR018461">
    <property type="entry name" value="Na/H_Antiport_NhaC-like_C"/>
</dbReference>
<protein>
    <submittedName>
        <fullName evidence="11">Na+/H+ antiporter</fullName>
    </submittedName>
</protein>
<dbReference type="InterPro" id="IPR052180">
    <property type="entry name" value="NhaC_Na-H+_Antiporter"/>
</dbReference>
<dbReference type="STRING" id="888062.HMPREF9083_0744"/>
<evidence type="ECO:0000313" key="11">
    <source>
        <dbReference type="EMBL" id="EGF14002.1"/>
    </source>
</evidence>
<feature type="transmembrane region" description="Helical" evidence="9">
    <location>
        <begin position="232"/>
        <end position="251"/>
    </location>
</feature>
<dbReference type="PROSITE" id="PS51257">
    <property type="entry name" value="PROKAR_LIPOPROTEIN"/>
    <property type="match status" value="1"/>
</dbReference>
<keyword evidence="12" id="KW-1185">Reference proteome</keyword>
<accession>F2BX26</accession>
<feature type="transmembrane region" description="Helical" evidence="9">
    <location>
        <begin position="153"/>
        <end position="173"/>
    </location>
</feature>
<organism evidence="11 12">
    <name type="scientific">Dialister micraerophilus DSM 19965</name>
    <dbReference type="NCBI Taxonomy" id="888062"/>
    <lineage>
        <taxon>Bacteria</taxon>
        <taxon>Bacillati</taxon>
        <taxon>Bacillota</taxon>
        <taxon>Negativicutes</taxon>
        <taxon>Veillonellales</taxon>
        <taxon>Veillonellaceae</taxon>
        <taxon>Dialister</taxon>
    </lineage>
</organism>
<dbReference type="Pfam" id="PF03553">
    <property type="entry name" value="Na_H_antiporter"/>
    <property type="match status" value="1"/>
</dbReference>
<dbReference type="AlphaFoldDB" id="F2BX26"/>
<dbReference type="GO" id="GO:0005886">
    <property type="term" value="C:plasma membrane"/>
    <property type="evidence" value="ECO:0007669"/>
    <property type="project" value="UniProtKB-SubCell"/>
</dbReference>
<dbReference type="Proteomes" id="UP000003503">
    <property type="component" value="Unassembled WGS sequence"/>
</dbReference>
<evidence type="ECO:0000256" key="5">
    <source>
        <dbReference type="ARBA" id="ARBA00022692"/>
    </source>
</evidence>
<dbReference type="PANTHER" id="PTHR33451">
    <property type="entry name" value="MALATE-2H(+)/NA(+)-LACTATE ANTIPORTER"/>
    <property type="match status" value="1"/>
</dbReference>
<evidence type="ECO:0000256" key="7">
    <source>
        <dbReference type="ARBA" id="ARBA00023136"/>
    </source>
</evidence>